<feature type="domain" description="Cation/H+ exchanger transmembrane" evidence="11">
    <location>
        <begin position="14"/>
        <end position="402"/>
    </location>
</feature>
<feature type="transmembrane region" description="Helical" evidence="10">
    <location>
        <begin position="6"/>
        <end position="23"/>
    </location>
</feature>
<keyword evidence="3" id="KW-1003">Cell membrane</keyword>
<dbReference type="GO" id="GO:0098719">
    <property type="term" value="P:sodium ion import across plasma membrane"/>
    <property type="evidence" value="ECO:0007669"/>
    <property type="project" value="TreeGrafter"/>
</dbReference>
<evidence type="ECO:0000256" key="1">
    <source>
        <dbReference type="ARBA" id="ARBA00004651"/>
    </source>
</evidence>
<sequence>MTSTSIFEFLLYILVAILALEVVARRLALPPAVALIAGGVVMAVLPGVPDFAIEPELVLVLFLPPLLMEGGYFTSWHDFRRHIGGILSLAVGAVLFTTLAVGLAAHWAMPSLPWAACFALGAIVSPPDAVAARAVLERVELPRRLLVELQGESLLNDATGLTLLQFAIVAAMTHHFSAGAALGKFFILAAGGGIVGVTIAWGWLKTLPLLKDSSLTILSSFLVSWAAYILGEGLRVSGVLAVVAAGMVVGWRQHEAFPASLRVRITSFWQVMVFLLEAFVFILIGLTLREITRHIGSPSEALALYGKPVLVVIATVIAARFVWVYGAGLAYSGLARLLKRRAVPFSWRSAFAISWAGMRGVVTIAIALALPDAMPGRGFIIITAFAVVFVTVIVQGTSLGRVIGLLRLRKTEGGTLSRREALARVIRAQHAAIETLAYDESGTLVHPRLLEQFSHRVRASQNYVDNREALAGARQAHYETLLATIEAGRQELLALHRAGRVEDELMHNLEQQLDLQELAADLERSAP</sequence>
<accession>A0A023D549</accession>
<evidence type="ECO:0000256" key="7">
    <source>
        <dbReference type="ARBA" id="ARBA00023065"/>
    </source>
</evidence>
<keyword evidence="9 10" id="KW-0739">Sodium transport</keyword>
<comment type="function">
    <text evidence="10">Na(+)/H(+) antiporter that extrudes sodium in exchange for external protons.</text>
</comment>
<dbReference type="Gene3D" id="6.10.140.1330">
    <property type="match status" value="1"/>
</dbReference>
<keyword evidence="10" id="KW-0997">Cell inner membrane</keyword>
<keyword evidence="10" id="KW-0050">Antiport</keyword>
<dbReference type="InterPro" id="IPR004705">
    <property type="entry name" value="Cation/H_exchanger_CPA1_bac"/>
</dbReference>
<dbReference type="OrthoDB" id="9809206at2"/>
<evidence type="ECO:0000256" key="4">
    <source>
        <dbReference type="ARBA" id="ARBA00022692"/>
    </source>
</evidence>
<feature type="transmembrane region" description="Helical" evidence="10">
    <location>
        <begin position="308"/>
        <end position="338"/>
    </location>
</feature>
<evidence type="ECO:0000256" key="9">
    <source>
        <dbReference type="ARBA" id="ARBA00023201"/>
    </source>
</evidence>
<keyword evidence="5 10" id="KW-1133">Transmembrane helix</keyword>
<feature type="transmembrane region" description="Helical" evidence="10">
    <location>
        <begin position="57"/>
        <end position="74"/>
    </location>
</feature>
<dbReference type="Pfam" id="PF00999">
    <property type="entry name" value="Na_H_Exchanger"/>
    <property type="match status" value="1"/>
</dbReference>
<feature type="transmembrane region" description="Helical" evidence="10">
    <location>
        <begin position="376"/>
        <end position="400"/>
    </location>
</feature>
<comment type="similarity">
    <text evidence="10">Belongs to the monovalent cation:proton antiporter 1 (CPA1) transporter (TC 2.A.36) family.</text>
</comment>
<name>A0A023D549_ACIMT</name>
<keyword evidence="4 10" id="KW-0812">Transmembrane</keyword>
<dbReference type="RefSeq" id="WP_042057990.1">
    <property type="nucleotide sequence ID" value="NZ_BAND01000038.1"/>
</dbReference>
<dbReference type="Proteomes" id="UP000019760">
    <property type="component" value="Unassembled WGS sequence"/>
</dbReference>
<dbReference type="GO" id="GO:0051453">
    <property type="term" value="P:regulation of intracellular pH"/>
    <property type="evidence" value="ECO:0007669"/>
    <property type="project" value="TreeGrafter"/>
</dbReference>
<evidence type="ECO:0000313" key="12">
    <source>
        <dbReference type="EMBL" id="GAJ28910.1"/>
    </source>
</evidence>
<evidence type="ECO:0000256" key="10">
    <source>
        <dbReference type="RuleBase" id="RU366002"/>
    </source>
</evidence>
<organism evidence="12 13">
    <name type="scientific">Acidomonas methanolica NBRC 104435</name>
    <dbReference type="NCBI Taxonomy" id="1231351"/>
    <lineage>
        <taxon>Bacteria</taxon>
        <taxon>Pseudomonadati</taxon>
        <taxon>Pseudomonadota</taxon>
        <taxon>Alphaproteobacteria</taxon>
        <taxon>Acetobacterales</taxon>
        <taxon>Acetobacteraceae</taxon>
        <taxon>Acidomonas</taxon>
    </lineage>
</organism>
<dbReference type="AlphaFoldDB" id="A0A023D549"/>
<proteinExistence type="inferred from homology"/>
<comment type="caution">
    <text evidence="12">The sequence shown here is derived from an EMBL/GenBank/DDBJ whole genome shotgun (WGS) entry which is preliminary data.</text>
</comment>
<feature type="transmembrane region" description="Helical" evidence="10">
    <location>
        <begin position="28"/>
        <end position="45"/>
    </location>
</feature>
<keyword evidence="2 10" id="KW-0813">Transport</keyword>
<dbReference type="InterPro" id="IPR018422">
    <property type="entry name" value="Cation/H_exchanger_CPA1"/>
</dbReference>
<dbReference type="GO" id="GO:0015386">
    <property type="term" value="F:potassium:proton antiporter activity"/>
    <property type="evidence" value="ECO:0007669"/>
    <property type="project" value="TreeGrafter"/>
</dbReference>
<keyword evidence="6 10" id="KW-0915">Sodium</keyword>
<evidence type="ECO:0000256" key="8">
    <source>
        <dbReference type="ARBA" id="ARBA00023136"/>
    </source>
</evidence>
<dbReference type="GO" id="GO:0015385">
    <property type="term" value="F:sodium:proton antiporter activity"/>
    <property type="evidence" value="ECO:0007669"/>
    <property type="project" value="InterPro"/>
</dbReference>
<protein>
    <submittedName>
        <fullName evidence="12">Na+/H+ antiporter</fullName>
    </submittedName>
</protein>
<dbReference type="InterPro" id="IPR006153">
    <property type="entry name" value="Cation/H_exchanger_TM"/>
</dbReference>
<feature type="transmembrane region" description="Helical" evidence="10">
    <location>
        <begin position="268"/>
        <end position="288"/>
    </location>
</feature>
<evidence type="ECO:0000313" key="13">
    <source>
        <dbReference type="Proteomes" id="UP000019760"/>
    </source>
</evidence>
<comment type="subcellular location">
    <subcellularLocation>
        <location evidence="10">Cell inner membrane</location>
        <topology evidence="10">Multi-pass membrane protein</topology>
    </subcellularLocation>
    <subcellularLocation>
        <location evidence="1">Cell membrane</location>
        <topology evidence="1">Multi-pass membrane protein</topology>
    </subcellularLocation>
</comment>
<evidence type="ECO:0000256" key="5">
    <source>
        <dbReference type="ARBA" id="ARBA00022989"/>
    </source>
</evidence>
<evidence type="ECO:0000256" key="6">
    <source>
        <dbReference type="ARBA" id="ARBA00023053"/>
    </source>
</evidence>
<reference evidence="12 13" key="2">
    <citation type="journal article" date="2014" name="FEMS Microbiol. Lett.">
        <title>Draft genomic DNA sequence of the facultatively methylotrophic bacterium Acidomonas methanolica type strain MB58.</title>
        <authorList>
            <person name="Higashiura N."/>
            <person name="Hadano H."/>
            <person name="Hirakawa H."/>
            <person name="Matsutani M."/>
            <person name="Takabe S."/>
            <person name="Matsushita K."/>
            <person name="Azuma Y."/>
        </authorList>
    </citation>
    <scope>NUCLEOTIDE SEQUENCE [LARGE SCALE GENOMIC DNA]</scope>
    <source>
        <strain evidence="12 13">MB58</strain>
    </source>
</reference>
<keyword evidence="8 10" id="KW-0472">Membrane</keyword>
<reference evidence="13" key="1">
    <citation type="journal article" date="2014" name="FEMS Microbiol. Lett.">
        <title>Draft Genomic DNA Sequence of the Facultatively Methylotrophic Bacterium Acidomonas methanolica type strain MB58.</title>
        <authorList>
            <person name="Higashiura N."/>
            <person name="Hadano H."/>
            <person name="Hirakawa H."/>
            <person name="Matsutani M."/>
            <person name="Takabe S."/>
            <person name="Matsushita K."/>
            <person name="Azuma Y."/>
        </authorList>
    </citation>
    <scope>NUCLEOTIDE SEQUENCE [LARGE SCALE GENOMIC DNA]</scope>
    <source>
        <strain evidence="13">MB58</strain>
    </source>
</reference>
<dbReference type="PANTHER" id="PTHR10110:SF86">
    <property type="entry name" value="SODIUM_HYDROGEN EXCHANGER 7"/>
    <property type="match status" value="1"/>
</dbReference>
<dbReference type="GO" id="GO:0005886">
    <property type="term" value="C:plasma membrane"/>
    <property type="evidence" value="ECO:0007669"/>
    <property type="project" value="UniProtKB-SubCell"/>
</dbReference>
<feature type="transmembrane region" description="Helical" evidence="10">
    <location>
        <begin position="185"/>
        <end position="204"/>
    </location>
</feature>
<keyword evidence="7 10" id="KW-0406">Ion transport</keyword>
<evidence type="ECO:0000256" key="3">
    <source>
        <dbReference type="ARBA" id="ARBA00022475"/>
    </source>
</evidence>
<comment type="caution">
    <text evidence="10">Lacks conserved residue(s) required for the propagation of feature annotation.</text>
</comment>
<feature type="transmembrane region" description="Helical" evidence="10">
    <location>
        <begin position="350"/>
        <end position="370"/>
    </location>
</feature>
<dbReference type="EMBL" id="BAND01000038">
    <property type="protein sequence ID" value="GAJ28910.1"/>
    <property type="molecule type" value="Genomic_DNA"/>
</dbReference>
<evidence type="ECO:0000256" key="2">
    <source>
        <dbReference type="ARBA" id="ARBA00022448"/>
    </source>
</evidence>
<dbReference type="PANTHER" id="PTHR10110">
    <property type="entry name" value="SODIUM/HYDROGEN EXCHANGER"/>
    <property type="match status" value="1"/>
</dbReference>
<dbReference type="NCBIfam" id="TIGR00831">
    <property type="entry name" value="a_cpa1"/>
    <property type="match status" value="1"/>
</dbReference>
<evidence type="ECO:0000259" key="11">
    <source>
        <dbReference type="Pfam" id="PF00999"/>
    </source>
</evidence>
<feature type="transmembrane region" description="Helical" evidence="10">
    <location>
        <begin position="224"/>
        <end position="248"/>
    </location>
</feature>
<feature type="transmembrane region" description="Helical" evidence="10">
    <location>
        <begin position="86"/>
        <end position="107"/>
    </location>
</feature>
<gene>
    <name evidence="12" type="ORF">Amme_038_159</name>
</gene>
<keyword evidence="13" id="KW-1185">Reference proteome</keyword>